<organism evidence="4">
    <name type="scientific">Volvox carteri f. nagariensis</name>
    <dbReference type="NCBI Taxonomy" id="3068"/>
    <lineage>
        <taxon>Eukaryota</taxon>
        <taxon>Viridiplantae</taxon>
        <taxon>Chlorophyta</taxon>
        <taxon>core chlorophytes</taxon>
        <taxon>Chlorophyceae</taxon>
        <taxon>CS clade</taxon>
        <taxon>Chlamydomonadales</taxon>
        <taxon>Volvocaceae</taxon>
        <taxon>Volvox</taxon>
    </lineage>
</organism>
<dbReference type="Proteomes" id="UP000001058">
    <property type="component" value="Unassembled WGS sequence"/>
</dbReference>
<dbReference type="OrthoDB" id="542589at2759"/>
<accession>D8TWY5</accession>
<name>D8TWY5_VOLCA</name>
<dbReference type="GeneID" id="9616850"/>
<dbReference type="KEGG" id="vcn:VOLCADRAFT_91393"/>
<proteinExistence type="predicted"/>
<reference evidence="3 4" key="1">
    <citation type="journal article" date="2010" name="Science">
        <title>Genomic analysis of organismal complexity in the multicellular green alga Volvox carteri.</title>
        <authorList>
            <person name="Prochnik S.E."/>
            <person name="Umen J."/>
            <person name="Nedelcu A.M."/>
            <person name="Hallmann A."/>
            <person name="Miller S.M."/>
            <person name="Nishii I."/>
            <person name="Ferris P."/>
            <person name="Kuo A."/>
            <person name="Mitros T."/>
            <person name="Fritz-Laylin L.K."/>
            <person name="Hellsten U."/>
            <person name="Chapman J."/>
            <person name="Simakov O."/>
            <person name="Rensing S.A."/>
            <person name="Terry A."/>
            <person name="Pangilinan J."/>
            <person name="Kapitonov V."/>
            <person name="Jurka J."/>
            <person name="Salamov A."/>
            <person name="Shapiro H."/>
            <person name="Schmutz J."/>
            <person name="Grimwood J."/>
            <person name="Lindquist E."/>
            <person name="Lucas S."/>
            <person name="Grigoriev I.V."/>
            <person name="Schmitt R."/>
            <person name="Kirk D."/>
            <person name="Rokhsar D.S."/>
        </authorList>
    </citation>
    <scope>NUCLEOTIDE SEQUENCE [LARGE SCALE GENOMIC DNA]</scope>
    <source>
        <strain evidence="4">f. Nagariensis / Eve</strain>
    </source>
</reference>
<gene>
    <name evidence="3" type="ORF">VOLCADRAFT_91393</name>
</gene>
<dbReference type="InParanoid" id="D8TWY5"/>
<dbReference type="RefSeq" id="XP_002951023.1">
    <property type="nucleotide sequence ID" value="XM_002950977.1"/>
</dbReference>
<dbReference type="EMBL" id="GL378342">
    <property type="protein sequence ID" value="EFJ47917.1"/>
    <property type="molecule type" value="Genomic_DNA"/>
</dbReference>
<evidence type="ECO:0000256" key="2">
    <source>
        <dbReference type="SAM" id="MobiDB-lite"/>
    </source>
</evidence>
<feature type="region of interest" description="Disordered" evidence="2">
    <location>
        <begin position="799"/>
        <end position="820"/>
    </location>
</feature>
<sequence length="1330" mass="139358">MADLDVTQLELITPHVTTQLQAFNSQVVAHLKNYKPEISRIYDRLGELTVTDERLEGHLNALESDVNRNNDNAVSSYNSLAERLGKVEQLLSALPSWKDDLVGRIENLARETRAKHEAAASRATVIEDSLNSHIAATRERLDMLTTVARTASEARAQQQERIDELDTELRRLREFAEKEFNDAKIRLRRHDEQHVVANGKLAEHGGMLSSHKIELARLKDSSDQHNRQLENLARGPGTMLDIKVETGPPGLWKMASQVAAHEDEIASMRTGLMAAKSTNEELTRRMDDVLSGLAHQRDTSTQLREECRILADRLTALAGSGERLKFELLHDETAQVGTIRDYMAEVERRNAALTERVMQLEAGLAGESERSRSVAGVTRELRAAIDGMLCTSQADLARLRATMSSLHEEYAEMSKKARRAGLMTVSQVEDIIDMRLNGPVLDSIIAKKVCEYGCVFRKVVVTRLMMRCCRLRRGHGTFVVFLFSCGPSWQPSSMQRQLTFGSGGGGDGIASAAVSISGEAAAVAAAGTGPGSLASPPLPPSVAMSVAEEATAYSLPGSPSPRAAAAGGVGVGVGSSDPALGLRLVTVESDMSRLFEAFKAFGEKVAPISEIHDLRQDLEDINNIVTQIKVGQGILGEAGEEAVRRHIHATLLPDLQQRQQQDTRRILGWMDEQLADVSKELYIIRRNQERIQSRMAELNGAGGGGGAAAAAGVAEAAAEDAAAAAAAAARLAATASSLRPRHIPGRPMSASAALMSASSSAAFAALYGDGEAVGLTARVEALAEQLYFISDTLGVPLGRKSRPAQARARKRNTAGGGGGGQQALAAAAAVTTTMASAGGGGGGGGAAAAVGSLRGYASGPAMQLAGSASVAAASPPPAATAAAVQGLVDAAVAELKLRLRLIENEVPLMARSFEVKALKRMLHDATAAAAAAAAAGAPAAAPPLGMFDSNSRTSSGVMGLPPPPLNRLRSNASTRWSWQLRLWTSVDEHWSKGGLIWNLNWAALAKKLTVVNVEISGIAHDLAVAAHEELQRSRDGPLPDGTQDGIPTPAAVANREAALARLRRKPLEVAAHVELLESVKLHLDRLMRRSTACTTDRLVLLAAMGAMRIKLLENEAEAFREQIIAVFRSLERAFTALVKLQEAVATKSSAAAVGQLATMLQDVSAGLATLAAHAAIRDSAVTGPMVPRGGSGAAAVAVTAAAAAVEQVRRRQGSAGSSDVAAAAAAAASGNLTLPAPLANGPLEETLSMLTARVPSPTSVMRPASPVRLAGPGINTAINRQHAAAARGGGGGGGGAAAAAAAALGGGVRLTSTQGTPVVTVLNQSCRTAI</sequence>
<feature type="coiled-coil region" evidence="1">
    <location>
        <begin position="148"/>
        <end position="235"/>
    </location>
</feature>
<keyword evidence="4" id="KW-1185">Reference proteome</keyword>
<keyword evidence="1" id="KW-0175">Coiled coil</keyword>
<feature type="compositionally biased region" description="Basic residues" evidence="2">
    <location>
        <begin position="799"/>
        <end position="812"/>
    </location>
</feature>
<evidence type="ECO:0000313" key="4">
    <source>
        <dbReference type="Proteomes" id="UP000001058"/>
    </source>
</evidence>
<evidence type="ECO:0000313" key="3">
    <source>
        <dbReference type="EMBL" id="EFJ47917.1"/>
    </source>
</evidence>
<evidence type="ECO:0000256" key="1">
    <source>
        <dbReference type="SAM" id="Coils"/>
    </source>
</evidence>
<protein>
    <submittedName>
        <fullName evidence="3">Uncharacterized protein</fullName>
    </submittedName>
</protein>